<organism evidence="10">
    <name type="scientific">Tetrahymena thermophila</name>
    <dbReference type="NCBI Taxonomy" id="5911"/>
    <lineage>
        <taxon>Eukaryota</taxon>
        <taxon>Sar</taxon>
        <taxon>Alveolata</taxon>
        <taxon>Ciliophora</taxon>
        <taxon>Intramacronucleata</taxon>
        <taxon>Oligohymenophorea</taxon>
        <taxon>Hymenostomatida</taxon>
        <taxon>Tetrahymenina</taxon>
        <taxon>Tetrahymenidae</taxon>
        <taxon>Tetrahymena</taxon>
    </lineage>
</organism>
<dbReference type="InterPro" id="IPR050196">
    <property type="entry name" value="Cytochrome_P450_Monoox"/>
</dbReference>
<keyword evidence="4 8" id="KW-0560">Oxidoreductase</keyword>
<keyword evidence="5 7" id="KW-0408">Iron</keyword>
<dbReference type="EMBL" id="EU349023">
    <property type="protein sequence ID" value="ABY59954.1"/>
    <property type="molecule type" value="Genomic_DNA"/>
</dbReference>
<sequence length="530" mass="61091">MISGFATFALGLLLTLLLFAFYIVILPNIKLNRIKRMYGDKIKIIYHFGVGLLGEYRKGLKNKNDSLSFLREMALTEKSKVKAYSFNIGLKLGYCFLDPELIKQVHQNHDAFSKMDISQAFVFLFSNSLLCVSGKEWQRQRHFLGKSFHFDEIKNYFPTIKEVSLVVSDEITQDLKNSSQKKMIQVVKTCEKVTSEVAFRAFFGQTSKNITIKREDGSTVLASSEIVQLLTDSFRILQTNKLLLLKYVILKRNSQNIFPMKEEKSLFARLNVFKDTCKQVIMQRKEELQKDPSLFKKNFLDLYLKEILLNENKEITIDEIIDNFCALFFAGTDTTGNMTGVSLYYLSQNPKIQEEARDEVINILKSRTQSQDPKDLFNSLAFEDLSQMPLVHSILKESLRLIPPAAAVLGRYANRDIEIGEFSVKKGDLVNTHFIYSQSNPDLYPNPEKFDPYRWMNQKEQKNAFNFTPFSLGPRNCIGQHLAIIEGKCMIANYLLNYNILPNPSQEPIKEAKTIYGLCPDNLVYFELRK</sequence>
<keyword evidence="2 7" id="KW-0349">Heme</keyword>
<dbReference type="PRINTS" id="PR00385">
    <property type="entry name" value="P450"/>
</dbReference>
<dbReference type="InterPro" id="IPR017972">
    <property type="entry name" value="Cyt_P450_CS"/>
</dbReference>
<keyword evidence="9" id="KW-0812">Transmembrane</keyword>
<evidence type="ECO:0000256" key="5">
    <source>
        <dbReference type="ARBA" id="ARBA00023004"/>
    </source>
</evidence>
<dbReference type="GO" id="GO:0004497">
    <property type="term" value="F:monooxygenase activity"/>
    <property type="evidence" value="ECO:0007669"/>
    <property type="project" value="UniProtKB-KW"/>
</dbReference>
<evidence type="ECO:0000256" key="7">
    <source>
        <dbReference type="PIRSR" id="PIRSR602403-1"/>
    </source>
</evidence>
<dbReference type="InterPro" id="IPR001128">
    <property type="entry name" value="Cyt_P450"/>
</dbReference>
<evidence type="ECO:0000256" key="4">
    <source>
        <dbReference type="ARBA" id="ARBA00023002"/>
    </source>
</evidence>
<feature type="binding site" description="axial binding residue" evidence="7">
    <location>
        <position position="477"/>
    </location>
    <ligand>
        <name>heme</name>
        <dbReference type="ChEBI" id="CHEBI:30413"/>
    </ligand>
    <ligandPart>
        <name>Fe</name>
        <dbReference type="ChEBI" id="CHEBI:18248"/>
    </ligandPart>
</feature>
<keyword evidence="9" id="KW-0472">Membrane</keyword>
<dbReference type="SUPFAM" id="SSF48264">
    <property type="entry name" value="Cytochrome P450"/>
    <property type="match status" value="1"/>
</dbReference>
<evidence type="ECO:0000256" key="1">
    <source>
        <dbReference type="ARBA" id="ARBA00010617"/>
    </source>
</evidence>
<accession>B0FSR1</accession>
<keyword evidence="9" id="KW-1133">Transmembrane helix</keyword>
<keyword evidence="3 7" id="KW-0479">Metal-binding</keyword>
<dbReference type="AlphaFoldDB" id="B0FSR1"/>
<evidence type="ECO:0000256" key="8">
    <source>
        <dbReference type="RuleBase" id="RU000461"/>
    </source>
</evidence>
<protein>
    <submittedName>
        <fullName evidence="10">Cytochrome P450 monooxygenase CYP5005A14</fullName>
    </submittedName>
</protein>
<comment type="similarity">
    <text evidence="1 8">Belongs to the cytochrome P450 family.</text>
</comment>
<dbReference type="CDD" id="cd20621">
    <property type="entry name" value="CYP5011A1-like"/>
    <property type="match status" value="1"/>
</dbReference>
<dbReference type="Gene3D" id="1.10.630.10">
    <property type="entry name" value="Cytochrome P450"/>
    <property type="match status" value="1"/>
</dbReference>
<dbReference type="Pfam" id="PF00067">
    <property type="entry name" value="p450"/>
    <property type="match status" value="1"/>
</dbReference>
<dbReference type="PANTHER" id="PTHR24291:SF50">
    <property type="entry name" value="BIFUNCTIONAL ALBAFLAVENONE MONOOXYGENASE_TERPENE SYNTHASE"/>
    <property type="match status" value="1"/>
</dbReference>
<dbReference type="InterPro" id="IPR036396">
    <property type="entry name" value="Cyt_P450_sf"/>
</dbReference>
<evidence type="ECO:0000256" key="3">
    <source>
        <dbReference type="ARBA" id="ARBA00022723"/>
    </source>
</evidence>
<keyword evidence="6 8" id="KW-0503">Monooxygenase</keyword>
<evidence type="ECO:0000256" key="6">
    <source>
        <dbReference type="ARBA" id="ARBA00023033"/>
    </source>
</evidence>
<dbReference type="PANTHER" id="PTHR24291">
    <property type="entry name" value="CYTOCHROME P450 FAMILY 4"/>
    <property type="match status" value="1"/>
</dbReference>
<dbReference type="OMA" id="ASITWHH"/>
<reference evidence="10" key="1">
    <citation type="journal article" date="2009" name="BMC Genomics">
        <title>Genome-wide identification and characterization of cytochrome P450 monooxygenase genes in the ciliate Tetrahymena thermophila.</title>
        <authorList>
            <person name="Fu C."/>
            <person name="Xiong J."/>
            <person name="Miao W."/>
        </authorList>
    </citation>
    <scope>NUCLEOTIDE SEQUENCE</scope>
    <source>
        <strain evidence="10">SB210</strain>
    </source>
</reference>
<dbReference type="InterPro" id="IPR002403">
    <property type="entry name" value="Cyt_P450_E_grp-IV"/>
</dbReference>
<gene>
    <name evidence="10" type="primary">CYP</name>
</gene>
<proteinExistence type="inferred from homology"/>
<dbReference type="GO" id="GO:0005506">
    <property type="term" value="F:iron ion binding"/>
    <property type="evidence" value="ECO:0007669"/>
    <property type="project" value="InterPro"/>
</dbReference>
<name>B0FSR1_TETTH</name>
<evidence type="ECO:0000256" key="9">
    <source>
        <dbReference type="SAM" id="Phobius"/>
    </source>
</evidence>
<dbReference type="GO" id="GO:0016705">
    <property type="term" value="F:oxidoreductase activity, acting on paired donors, with incorporation or reduction of molecular oxygen"/>
    <property type="evidence" value="ECO:0007669"/>
    <property type="project" value="InterPro"/>
</dbReference>
<feature type="transmembrane region" description="Helical" evidence="9">
    <location>
        <begin position="6"/>
        <end position="27"/>
    </location>
</feature>
<dbReference type="PRINTS" id="PR00465">
    <property type="entry name" value="EP450IV"/>
</dbReference>
<evidence type="ECO:0000256" key="2">
    <source>
        <dbReference type="ARBA" id="ARBA00022617"/>
    </source>
</evidence>
<dbReference type="GO" id="GO:0020037">
    <property type="term" value="F:heme binding"/>
    <property type="evidence" value="ECO:0007669"/>
    <property type="project" value="InterPro"/>
</dbReference>
<comment type="cofactor">
    <cofactor evidence="7">
        <name>heme</name>
        <dbReference type="ChEBI" id="CHEBI:30413"/>
    </cofactor>
</comment>
<evidence type="ECO:0000313" key="10">
    <source>
        <dbReference type="EMBL" id="ABY59954.1"/>
    </source>
</evidence>
<dbReference type="PROSITE" id="PS00086">
    <property type="entry name" value="CYTOCHROME_P450"/>
    <property type="match status" value="1"/>
</dbReference>